<keyword evidence="2" id="KW-1185">Reference proteome</keyword>
<comment type="caution">
    <text evidence="1">The sequence shown here is derived from an EMBL/GenBank/DDBJ whole genome shotgun (WGS) entry which is preliminary data.</text>
</comment>
<name>A0ACC2VJN6_9TREE</name>
<gene>
    <name evidence="1" type="ORF">QFC20_005759</name>
</gene>
<organism evidence="1 2">
    <name type="scientific">Naganishia adeliensis</name>
    <dbReference type="NCBI Taxonomy" id="92952"/>
    <lineage>
        <taxon>Eukaryota</taxon>
        <taxon>Fungi</taxon>
        <taxon>Dikarya</taxon>
        <taxon>Basidiomycota</taxon>
        <taxon>Agaricomycotina</taxon>
        <taxon>Tremellomycetes</taxon>
        <taxon>Filobasidiales</taxon>
        <taxon>Filobasidiaceae</taxon>
        <taxon>Naganishia</taxon>
    </lineage>
</organism>
<evidence type="ECO:0000313" key="1">
    <source>
        <dbReference type="EMBL" id="KAJ9099358.1"/>
    </source>
</evidence>
<accession>A0ACC2VJN6</accession>
<proteinExistence type="predicted"/>
<dbReference type="Proteomes" id="UP001230649">
    <property type="component" value="Unassembled WGS sequence"/>
</dbReference>
<protein>
    <submittedName>
        <fullName evidence="1">Uncharacterized protein</fullName>
    </submittedName>
</protein>
<reference evidence="1" key="1">
    <citation type="submission" date="2023-04" db="EMBL/GenBank/DDBJ databases">
        <title>Draft Genome sequencing of Naganishia species isolated from polar environments using Oxford Nanopore Technology.</title>
        <authorList>
            <person name="Leo P."/>
            <person name="Venkateswaran K."/>
        </authorList>
    </citation>
    <scope>NUCLEOTIDE SEQUENCE</scope>
    <source>
        <strain evidence="1">MNA-CCFEE 5262</strain>
    </source>
</reference>
<dbReference type="EMBL" id="JASBWS010000085">
    <property type="protein sequence ID" value="KAJ9099358.1"/>
    <property type="molecule type" value="Genomic_DNA"/>
</dbReference>
<sequence>MLNKLMEHNDQVVLTPSSLTRFHSRAPPAISVIDYLRRIVKYTNLEVGGIKVNELNALERELVKVTDWNLCVHAELLQQYYTSLIRSHGHYAQSPQPTDSPFTAFPLPEPQKGLFDELEGELTHVREGGKDISGAAGGKDVEKEDDTQMDGLDGDVDMEVDGDLPATRKDQHEITGTNSPTSRIQQPKSVEQSSPISSDVERSSQSASSSNPSGQLGRENIVSPEQPVPIVEEGKPLSTPASRAESTYSSPRTQASGSNSVHPSLQSITSRTAPGLPFPIVMSSGPASPRMDTTSAGAEHMVGIVSAEEVQMYVGELADDQGVRGELGRPVDGRRRINLAQDTLEEQEDHSGISRNETLRQNGRGRRASSPGRTHRNSLSSIPITSKRIDGPSSLSRSLTEQTKPGSSSRSSFPPTVSQPQWFKRFVGSLFRSKSVSSAADDDGIQVDQDGDAGSPTAFERSPRRTQSMAASAPPLPTPHNGVPHSDNVFSTAENQVKSPSVMSTRSATHPGSITPRIRTRSERSTSPSRHQQTRTDVEMNLDSDVLGGTGHSPKRSKSRREPGAGKPSNGPAVEWRCRPGSVPMDGAVSGLGC</sequence>
<evidence type="ECO:0000313" key="2">
    <source>
        <dbReference type="Proteomes" id="UP001230649"/>
    </source>
</evidence>